<dbReference type="InterPro" id="IPR006680">
    <property type="entry name" value="Amidohydro-rel"/>
</dbReference>
<protein>
    <submittedName>
        <fullName evidence="4">Amidohydrolase family protein</fullName>
    </submittedName>
</protein>
<evidence type="ECO:0000259" key="3">
    <source>
        <dbReference type="Pfam" id="PF01979"/>
    </source>
</evidence>
<dbReference type="InterPro" id="IPR051781">
    <property type="entry name" value="Metallo-dep_Hydrolase"/>
</dbReference>
<feature type="signal peptide" evidence="2">
    <location>
        <begin position="1"/>
        <end position="20"/>
    </location>
</feature>
<feature type="domain" description="Amidohydrolase-related" evidence="3">
    <location>
        <begin position="343"/>
        <end position="410"/>
    </location>
</feature>
<evidence type="ECO:0000313" key="4">
    <source>
        <dbReference type="EMBL" id="NEU68432.1"/>
    </source>
</evidence>
<dbReference type="EMBL" id="JAAGNZ010000001">
    <property type="protein sequence ID" value="NEU68432.1"/>
    <property type="molecule type" value="Genomic_DNA"/>
</dbReference>
<sequence length="1021" mass="111028">MTRHFLTALFAAGLTYSAMAQTTFPRNGVYDERPGLYAFTNATIVVDPQTTLQNATLLIRDGRVEAVGSTVSLPAGTVVADLKGKRIYPALIDIDSDYGMPEIPAAGGPGGGRGGAPQLESNKKGAYYWNQAVQPENNASLLFKATPAKADELRKLGFGAVLTHPHDGIARGTGALVTLADDRENTLVLKENATAHYSFSKGTSRQSYPNSLMGSVALLRQALYDADWYKRGGSKEQANLSLDALNRNQPLPAIFEAGDKLGVLRADKIGDEFGIQYIIKGSGDEYQRLDEIKATGASLIVPVNFPQPYDVEDAWDADNVAIAELKHWEMAPLNPGRLATANIPFALTTAGLRAKTEFWANLRKAIENGLSEQKALEALTIVPARLMKADDQVGTLQKGKVANFIITSGNLFGADNVIFENWIRGKQYIVNQKDAADLRGSWQLTVGDRSNIKLNITGKTADKPEYQIQIDTVKITPKVAVSGDIISIQTQLDRRPGSGTTRLTGYRTSPTSIKGDGETPDGKRITWSATKSADTPQSTTAVSATLTAARSTSATSSTAVVYPFVGMGNLQKPKAETILIRNATVWTNEKDGIQTNTDVFVTDGKISKIGKNLSAPANIKIVDGTGKHLTNGIIDEHSHIALLTINEGGQSSSAEVRMSDVINSEDVNIYRQLAGGVTTSQLLHGSANAIGGQSAIVKLKWGESPEGMLIKGADGFIKFALGENVKQANNPSAGFRFPQSRMGVEQVYMDHFTRAKEYAKGWTSYNKLTAKEKATATVPRRDIELDALAEILASKRFITCHSYVQSEINMLLKVADSLGFKVNTFTHILEGYKLADKMAKHGVGGSSFADWWAYKMEVHDAIPYNAALMFKQGVTVSINSDDAEMARRLNQEAAKTVEYGGVPEEDAWKMVTLNPAKLLHLDNRMGSIKVGKDADLVLWNAHPLSIYARPEITMIEGTIYFSLKDEDAKRDAMQAERARLIQKTLAAKASGTPTQRPTFRRSRMWHCEDVEGLMAEGEEEK</sequence>
<keyword evidence="5" id="KW-1185">Reference proteome</keyword>
<gene>
    <name evidence="4" type="ORF">GK091_16205</name>
</gene>
<proteinExistence type="predicted"/>
<evidence type="ECO:0000313" key="5">
    <source>
        <dbReference type="Proteomes" id="UP000477386"/>
    </source>
</evidence>
<comment type="caution">
    <text evidence="4">The sequence shown here is derived from an EMBL/GenBank/DDBJ whole genome shotgun (WGS) entry which is preliminary data.</text>
</comment>
<dbReference type="PANTHER" id="PTHR43135">
    <property type="entry name" value="ALPHA-D-RIBOSE 1-METHYLPHOSPHONATE 5-TRIPHOSPHATE DIPHOSPHATASE"/>
    <property type="match status" value="1"/>
</dbReference>
<dbReference type="Pfam" id="PF01979">
    <property type="entry name" value="Amidohydro_1"/>
    <property type="match status" value="2"/>
</dbReference>
<dbReference type="Gene3D" id="3.20.20.140">
    <property type="entry name" value="Metal-dependent hydrolases"/>
    <property type="match status" value="2"/>
</dbReference>
<feature type="domain" description="Amidohydrolase-related" evidence="3">
    <location>
        <begin position="867"/>
        <end position="945"/>
    </location>
</feature>
<accession>A0A6M0IKR8</accession>
<dbReference type="RefSeq" id="WP_164040271.1">
    <property type="nucleotide sequence ID" value="NZ_JAAGNZ010000001.1"/>
</dbReference>
<dbReference type="SUPFAM" id="SSF51556">
    <property type="entry name" value="Metallo-dependent hydrolases"/>
    <property type="match status" value="2"/>
</dbReference>
<feature type="compositionally biased region" description="Polar residues" evidence="1">
    <location>
        <begin position="498"/>
        <end position="512"/>
    </location>
</feature>
<dbReference type="SUPFAM" id="SSF51338">
    <property type="entry name" value="Composite domain of metallo-dependent hydrolases"/>
    <property type="match status" value="2"/>
</dbReference>
<dbReference type="Proteomes" id="UP000477386">
    <property type="component" value="Unassembled WGS sequence"/>
</dbReference>
<dbReference type="CDD" id="cd01309">
    <property type="entry name" value="Met_dep_hydrolase_C"/>
    <property type="match status" value="1"/>
</dbReference>
<reference evidence="4 5" key="1">
    <citation type="submission" date="2020-02" db="EMBL/GenBank/DDBJ databases">
        <title>Draft genome sequence of two Spirosoma agri KCTC 52727 and Spirosoma terrae KCTC 52035.</title>
        <authorList>
            <person name="Rojas J."/>
            <person name="Ambika Manirajan B."/>
            <person name="Ratering S."/>
            <person name="Suarez C."/>
            <person name="Schnell S."/>
        </authorList>
    </citation>
    <scope>NUCLEOTIDE SEQUENCE [LARGE SCALE GENOMIC DNA]</scope>
    <source>
        <strain evidence="4 5">KCTC 52727</strain>
    </source>
</reference>
<dbReference type="InterPro" id="IPR032466">
    <property type="entry name" value="Metal_Hydrolase"/>
</dbReference>
<evidence type="ECO:0000256" key="1">
    <source>
        <dbReference type="SAM" id="MobiDB-lite"/>
    </source>
</evidence>
<evidence type="ECO:0000256" key="2">
    <source>
        <dbReference type="SAM" id="SignalP"/>
    </source>
</evidence>
<keyword evidence="4" id="KW-0378">Hydrolase</keyword>
<feature type="chain" id="PRO_5026651635" evidence="2">
    <location>
        <begin position="21"/>
        <end position="1021"/>
    </location>
</feature>
<organism evidence="4 5">
    <name type="scientific">Spirosoma agri</name>
    <dbReference type="NCBI Taxonomy" id="1987381"/>
    <lineage>
        <taxon>Bacteria</taxon>
        <taxon>Pseudomonadati</taxon>
        <taxon>Bacteroidota</taxon>
        <taxon>Cytophagia</taxon>
        <taxon>Cytophagales</taxon>
        <taxon>Cytophagaceae</taxon>
        <taxon>Spirosoma</taxon>
    </lineage>
</organism>
<dbReference type="InterPro" id="IPR011059">
    <property type="entry name" value="Metal-dep_hydrolase_composite"/>
</dbReference>
<name>A0A6M0IKR8_9BACT</name>
<keyword evidence="2" id="KW-0732">Signal</keyword>
<dbReference type="AlphaFoldDB" id="A0A6M0IKR8"/>
<dbReference type="Gene3D" id="2.30.40.10">
    <property type="entry name" value="Urease, subunit C, domain 1"/>
    <property type="match status" value="1"/>
</dbReference>
<dbReference type="PANTHER" id="PTHR43135:SF3">
    <property type="entry name" value="ALPHA-D-RIBOSE 1-METHYLPHOSPHONATE 5-TRIPHOSPHATE DIPHOSPHATASE"/>
    <property type="match status" value="1"/>
</dbReference>
<dbReference type="GO" id="GO:0016810">
    <property type="term" value="F:hydrolase activity, acting on carbon-nitrogen (but not peptide) bonds"/>
    <property type="evidence" value="ECO:0007669"/>
    <property type="project" value="InterPro"/>
</dbReference>
<feature type="region of interest" description="Disordered" evidence="1">
    <location>
        <begin position="496"/>
        <end position="522"/>
    </location>
</feature>